<protein>
    <submittedName>
        <fullName evidence="1">Uncharacterized protein</fullName>
    </submittedName>
</protein>
<keyword evidence="2" id="KW-1185">Reference proteome</keyword>
<accession>A0ACC2CR85</accession>
<proteinExistence type="predicted"/>
<gene>
    <name evidence="1" type="ORF">O6H91_09G076900</name>
</gene>
<sequence>MTKNMSVNLQETETQLRLGPPEAMNKGGDGICFQPKQELYVSRVNTGNEGFLVATCENKCGRTLFCEQIKQTHDCELNQDGLNLKIGISSESAREAHPIEELAENKPWSFGRAFNVMPIKPKNAMTGSKRVFSEVTGSAALVTAKLPNSTACGIEARAPKQYTWSPVATQPHISWKIGVGKPGRPAACDPLLSPRKIFMNGDIRDQYGSKILPKKPSLLHTASPSDPNLQQAKATPADVATNDTATRGPVGWPPVQSFRRNSLPTPKPKVHGESEREAVAAVPSRGPKGQATQADCLFVKVYMDGLSIGRKVDIKTYDGYEDLSLALEELFKRFCNGQACTQDPAVVDDEVSVRGRKKNFFCVSDYVLAYEDKDGDLMLVGDVPWGMFTATVKRLRIMKGSAAIGLAPRSDKLRCD</sequence>
<reference evidence="2" key="1">
    <citation type="journal article" date="2024" name="Proc. Natl. Acad. Sci. U.S.A.">
        <title>Extraordinary preservation of gene collinearity over three hundred million years revealed in homosporous lycophytes.</title>
        <authorList>
            <person name="Li C."/>
            <person name="Wickell D."/>
            <person name="Kuo L.Y."/>
            <person name="Chen X."/>
            <person name="Nie B."/>
            <person name="Liao X."/>
            <person name="Peng D."/>
            <person name="Ji J."/>
            <person name="Jenkins J."/>
            <person name="Williams M."/>
            <person name="Shu S."/>
            <person name="Plott C."/>
            <person name="Barry K."/>
            <person name="Rajasekar S."/>
            <person name="Grimwood J."/>
            <person name="Han X."/>
            <person name="Sun S."/>
            <person name="Hou Z."/>
            <person name="He W."/>
            <person name="Dai G."/>
            <person name="Sun C."/>
            <person name="Schmutz J."/>
            <person name="Leebens-Mack J.H."/>
            <person name="Li F.W."/>
            <person name="Wang L."/>
        </authorList>
    </citation>
    <scope>NUCLEOTIDE SEQUENCE [LARGE SCALE GENOMIC DNA]</scope>
    <source>
        <strain evidence="2">cv. PW_Plant_1</strain>
    </source>
</reference>
<organism evidence="1 2">
    <name type="scientific">Diphasiastrum complanatum</name>
    <name type="common">Issler's clubmoss</name>
    <name type="synonym">Lycopodium complanatum</name>
    <dbReference type="NCBI Taxonomy" id="34168"/>
    <lineage>
        <taxon>Eukaryota</taxon>
        <taxon>Viridiplantae</taxon>
        <taxon>Streptophyta</taxon>
        <taxon>Embryophyta</taxon>
        <taxon>Tracheophyta</taxon>
        <taxon>Lycopodiopsida</taxon>
        <taxon>Lycopodiales</taxon>
        <taxon>Lycopodiaceae</taxon>
        <taxon>Lycopodioideae</taxon>
        <taxon>Diphasiastrum</taxon>
    </lineage>
</organism>
<evidence type="ECO:0000313" key="1">
    <source>
        <dbReference type="EMBL" id="KAJ7544389.1"/>
    </source>
</evidence>
<name>A0ACC2CR85_DIPCM</name>
<evidence type="ECO:0000313" key="2">
    <source>
        <dbReference type="Proteomes" id="UP001162992"/>
    </source>
</evidence>
<comment type="caution">
    <text evidence="1">The sequence shown here is derived from an EMBL/GenBank/DDBJ whole genome shotgun (WGS) entry which is preliminary data.</text>
</comment>
<dbReference type="EMBL" id="CM055100">
    <property type="protein sequence ID" value="KAJ7544389.1"/>
    <property type="molecule type" value="Genomic_DNA"/>
</dbReference>
<dbReference type="Proteomes" id="UP001162992">
    <property type="component" value="Chromosome 9"/>
</dbReference>